<organism evidence="8 9">
    <name type="scientific">Pseudomonas laurentiana</name>
    <dbReference type="NCBI Taxonomy" id="2364649"/>
    <lineage>
        <taxon>Bacteria</taxon>
        <taxon>Pseudomonadati</taxon>
        <taxon>Pseudomonadota</taxon>
        <taxon>Gammaproteobacteria</taxon>
        <taxon>Pseudomonadales</taxon>
        <taxon>Pseudomonadaceae</taxon>
        <taxon>Pseudomonas</taxon>
    </lineage>
</organism>
<comment type="similarity">
    <text evidence="2">Belongs to the UPF0410 family.</text>
</comment>
<gene>
    <name evidence="8" type="ORF">G3O07_01315</name>
</gene>
<keyword evidence="6 7" id="KW-0472">Membrane</keyword>
<dbReference type="PANTHER" id="PTHR33884:SF7">
    <property type="entry name" value="BSL8023 PROTEIN"/>
    <property type="match status" value="1"/>
</dbReference>
<proteinExistence type="inferred from homology"/>
<dbReference type="InterPro" id="IPR007341">
    <property type="entry name" value="Transgly_assoc"/>
</dbReference>
<dbReference type="RefSeq" id="WP_163931694.1">
    <property type="nucleotide sequence ID" value="NZ_BMQU01000001.1"/>
</dbReference>
<evidence type="ECO:0000256" key="3">
    <source>
        <dbReference type="ARBA" id="ARBA00022475"/>
    </source>
</evidence>
<sequence>MGIIGTIFIGLIVGLLARFLKPGDDNMGWIMTIVLGICGSVAATYGGQALGIYHAGEGAGFFGALVGAIVLLVIFGFIKKN</sequence>
<comment type="caution">
    <text evidence="8">The sequence shown here is derived from an EMBL/GenBank/DDBJ whole genome shotgun (WGS) entry which is preliminary data.</text>
</comment>
<evidence type="ECO:0000256" key="2">
    <source>
        <dbReference type="ARBA" id="ARBA00011006"/>
    </source>
</evidence>
<keyword evidence="9" id="KW-1185">Reference proteome</keyword>
<dbReference type="EMBL" id="JAAHBT010000011">
    <property type="protein sequence ID" value="NES08674.1"/>
    <property type="molecule type" value="Genomic_DNA"/>
</dbReference>
<evidence type="ECO:0000256" key="4">
    <source>
        <dbReference type="ARBA" id="ARBA00022692"/>
    </source>
</evidence>
<evidence type="ECO:0000256" key="7">
    <source>
        <dbReference type="SAM" id="Phobius"/>
    </source>
</evidence>
<feature type="transmembrane region" description="Helical" evidence="7">
    <location>
        <begin position="27"/>
        <end position="47"/>
    </location>
</feature>
<accession>A0A6I5RKR5</accession>
<keyword evidence="3" id="KW-1003">Cell membrane</keyword>
<evidence type="ECO:0000313" key="9">
    <source>
        <dbReference type="Proteomes" id="UP000471751"/>
    </source>
</evidence>
<comment type="subcellular location">
    <subcellularLocation>
        <location evidence="1">Cell membrane</location>
        <topology evidence="1">Multi-pass membrane protein</topology>
    </subcellularLocation>
</comment>
<evidence type="ECO:0000256" key="5">
    <source>
        <dbReference type="ARBA" id="ARBA00022989"/>
    </source>
</evidence>
<name>A0A6I5RKR5_9PSED</name>
<dbReference type="Proteomes" id="UP000471751">
    <property type="component" value="Unassembled WGS sequence"/>
</dbReference>
<dbReference type="Pfam" id="PF04226">
    <property type="entry name" value="Transgly_assoc"/>
    <property type="match status" value="1"/>
</dbReference>
<evidence type="ECO:0000256" key="1">
    <source>
        <dbReference type="ARBA" id="ARBA00004651"/>
    </source>
</evidence>
<keyword evidence="5 7" id="KW-1133">Transmembrane helix</keyword>
<reference evidence="8 9" key="1">
    <citation type="submission" date="2020-02" db="EMBL/GenBank/DDBJ databases">
        <title>Broccoli isolated Pseudomonas sp.</title>
        <authorList>
            <person name="Fujikawa T."/>
            <person name="Sawada H."/>
        </authorList>
    </citation>
    <scope>NUCLEOTIDE SEQUENCE [LARGE SCALE GENOMIC DNA]</scope>
    <source>
        <strain evidence="8 9">JCM 32154</strain>
    </source>
</reference>
<dbReference type="GO" id="GO:0005886">
    <property type="term" value="C:plasma membrane"/>
    <property type="evidence" value="ECO:0007669"/>
    <property type="project" value="UniProtKB-SubCell"/>
</dbReference>
<dbReference type="PANTHER" id="PTHR33884">
    <property type="entry name" value="UPF0410 PROTEIN YMGE"/>
    <property type="match status" value="1"/>
</dbReference>
<keyword evidence="4 7" id="KW-0812">Transmembrane</keyword>
<feature type="transmembrane region" description="Helical" evidence="7">
    <location>
        <begin position="59"/>
        <end position="78"/>
    </location>
</feature>
<dbReference type="AlphaFoldDB" id="A0A6I5RKR5"/>
<protein>
    <submittedName>
        <fullName evidence="8">GlsB/YeaQ/YmgE family stress response membrane protein</fullName>
    </submittedName>
</protein>
<evidence type="ECO:0000313" key="8">
    <source>
        <dbReference type="EMBL" id="NES08674.1"/>
    </source>
</evidence>
<evidence type="ECO:0000256" key="6">
    <source>
        <dbReference type="ARBA" id="ARBA00023136"/>
    </source>
</evidence>